<dbReference type="Gene3D" id="4.10.280.10">
    <property type="entry name" value="Helix-loop-helix DNA-binding domain"/>
    <property type="match status" value="1"/>
</dbReference>
<organism evidence="2 3">
    <name type="scientific">Rhodosorus marinus</name>
    <dbReference type="NCBI Taxonomy" id="101924"/>
    <lineage>
        <taxon>Eukaryota</taxon>
        <taxon>Rhodophyta</taxon>
        <taxon>Stylonematophyceae</taxon>
        <taxon>Stylonematales</taxon>
        <taxon>Stylonemataceae</taxon>
        <taxon>Rhodosorus</taxon>
    </lineage>
</organism>
<comment type="caution">
    <text evidence="2">The sequence shown here is derived from an EMBL/GenBank/DDBJ whole genome shotgun (WGS) entry which is preliminary data.</text>
</comment>
<gene>
    <name evidence="2" type="ORF">NDN08_002277</name>
</gene>
<evidence type="ECO:0000313" key="2">
    <source>
        <dbReference type="EMBL" id="KAJ8905772.1"/>
    </source>
</evidence>
<dbReference type="Pfam" id="PF01590">
    <property type="entry name" value="GAF"/>
    <property type="match status" value="1"/>
</dbReference>
<protein>
    <recommendedName>
        <fullName evidence="1">GAF domain-containing protein</fullName>
    </recommendedName>
</protein>
<reference evidence="2 3" key="1">
    <citation type="journal article" date="2023" name="Nat. Commun.">
        <title>Origin of minicircular mitochondrial genomes in red algae.</title>
        <authorList>
            <person name="Lee Y."/>
            <person name="Cho C.H."/>
            <person name="Lee Y.M."/>
            <person name="Park S.I."/>
            <person name="Yang J.H."/>
            <person name="West J.A."/>
            <person name="Bhattacharya D."/>
            <person name="Yoon H.S."/>
        </authorList>
    </citation>
    <scope>NUCLEOTIDE SEQUENCE [LARGE SCALE GENOMIC DNA]</scope>
    <source>
        <strain evidence="2 3">CCMP1338</strain>
        <tissue evidence="2">Whole cell</tissue>
    </source>
</reference>
<proteinExistence type="predicted"/>
<dbReference type="SUPFAM" id="SSF55781">
    <property type="entry name" value="GAF domain-like"/>
    <property type="match status" value="1"/>
</dbReference>
<sequence>MSEGDTVEVSRDFGRLESPARKNWHKDHSKKYRANVGEKFKQLSSVLETIGGKDEASIKYKSQILENAVDLVKVLREDVSVLEVEVAMSSRKFLMDWIERSVIAADKPSNALQPLVEIVCRKCSWKYVEVWEPIESEADVLEIGLVSSFVRVKSPVARDLETFGKRSSSVLFNPGLGLVGRVWTSMRGELVSDVCEPSMFLRANLAMCKGISSSIAIPIVVLGRTSTVVIFYDTDSRFDNHSLRLAESIAASIGTMCGAKMNREGLRK</sequence>
<name>A0AAV8UXN8_9RHOD</name>
<evidence type="ECO:0000313" key="3">
    <source>
        <dbReference type="Proteomes" id="UP001157974"/>
    </source>
</evidence>
<accession>A0AAV8UXN8</accession>
<dbReference type="GO" id="GO:0046983">
    <property type="term" value="F:protein dimerization activity"/>
    <property type="evidence" value="ECO:0007669"/>
    <property type="project" value="InterPro"/>
</dbReference>
<dbReference type="EMBL" id="JAMWBK010000004">
    <property type="protein sequence ID" value="KAJ8905772.1"/>
    <property type="molecule type" value="Genomic_DNA"/>
</dbReference>
<feature type="domain" description="GAF" evidence="1">
    <location>
        <begin position="112"/>
        <end position="254"/>
    </location>
</feature>
<dbReference type="SUPFAM" id="SSF47459">
    <property type="entry name" value="HLH, helix-loop-helix DNA-binding domain"/>
    <property type="match status" value="1"/>
</dbReference>
<dbReference type="Gene3D" id="3.30.450.40">
    <property type="match status" value="1"/>
</dbReference>
<keyword evidence="3" id="KW-1185">Reference proteome</keyword>
<dbReference type="Proteomes" id="UP001157974">
    <property type="component" value="Unassembled WGS sequence"/>
</dbReference>
<dbReference type="InterPro" id="IPR036638">
    <property type="entry name" value="HLH_DNA-bd_sf"/>
</dbReference>
<dbReference type="InterPro" id="IPR003018">
    <property type="entry name" value="GAF"/>
</dbReference>
<dbReference type="AlphaFoldDB" id="A0AAV8UXN8"/>
<dbReference type="InterPro" id="IPR029016">
    <property type="entry name" value="GAF-like_dom_sf"/>
</dbReference>
<evidence type="ECO:0000259" key="1">
    <source>
        <dbReference type="Pfam" id="PF01590"/>
    </source>
</evidence>